<feature type="compositionally biased region" description="Polar residues" evidence="1">
    <location>
        <begin position="9"/>
        <end position="20"/>
    </location>
</feature>
<keyword evidence="3" id="KW-1185">Reference proteome</keyword>
<name>A0AA88PGH7_9TELE</name>
<dbReference type="AlphaFoldDB" id="A0AA88PGH7"/>
<evidence type="ECO:0000313" key="3">
    <source>
        <dbReference type="Proteomes" id="UP001187343"/>
    </source>
</evidence>
<dbReference type="Proteomes" id="UP001187343">
    <property type="component" value="Unassembled WGS sequence"/>
</dbReference>
<feature type="region of interest" description="Disordered" evidence="1">
    <location>
        <begin position="1"/>
        <end position="66"/>
    </location>
</feature>
<comment type="caution">
    <text evidence="2">The sequence shown here is derived from an EMBL/GenBank/DDBJ whole genome shotgun (WGS) entry which is preliminary data.</text>
</comment>
<sequence length="135" mass="14299">MRNIEEQISKASGEQGSAQCQLEDVHSSVSGQYSDGFMATSDYSTRNKLPSDGRPNHRPGSAVETDAWRIISIEDSNKTAARPATRTESSKYGSAVGLAVGIGNVGSPKPSGLGPGLHSMVRFQEASARWAKVCS</sequence>
<accession>A0AA88PGH7</accession>
<dbReference type="EMBL" id="JAUYZG010000022">
    <property type="protein sequence ID" value="KAK2872993.1"/>
    <property type="molecule type" value="Genomic_DNA"/>
</dbReference>
<organism evidence="2 3">
    <name type="scientific">Cirrhinus molitorella</name>
    <name type="common">mud carp</name>
    <dbReference type="NCBI Taxonomy" id="172907"/>
    <lineage>
        <taxon>Eukaryota</taxon>
        <taxon>Metazoa</taxon>
        <taxon>Chordata</taxon>
        <taxon>Craniata</taxon>
        <taxon>Vertebrata</taxon>
        <taxon>Euteleostomi</taxon>
        <taxon>Actinopterygii</taxon>
        <taxon>Neopterygii</taxon>
        <taxon>Teleostei</taxon>
        <taxon>Ostariophysi</taxon>
        <taxon>Cypriniformes</taxon>
        <taxon>Cyprinidae</taxon>
        <taxon>Labeoninae</taxon>
        <taxon>Labeonini</taxon>
        <taxon>Cirrhinus</taxon>
    </lineage>
</organism>
<evidence type="ECO:0000313" key="2">
    <source>
        <dbReference type="EMBL" id="KAK2872993.1"/>
    </source>
</evidence>
<gene>
    <name evidence="2" type="ORF">Q8A67_022890</name>
</gene>
<reference evidence="2" key="1">
    <citation type="submission" date="2023-08" db="EMBL/GenBank/DDBJ databases">
        <title>Chromosome-level Genome Assembly of mud carp (Cirrhinus molitorella).</title>
        <authorList>
            <person name="Liu H."/>
        </authorList>
    </citation>
    <scope>NUCLEOTIDE SEQUENCE</scope>
    <source>
        <strain evidence="2">Prfri</strain>
        <tissue evidence="2">Muscle</tissue>
    </source>
</reference>
<proteinExistence type="predicted"/>
<evidence type="ECO:0000256" key="1">
    <source>
        <dbReference type="SAM" id="MobiDB-lite"/>
    </source>
</evidence>
<protein>
    <submittedName>
        <fullName evidence="2">Uncharacterized protein</fullName>
    </submittedName>
</protein>